<dbReference type="AlphaFoldDB" id="A0A2M7V6M8"/>
<protein>
    <submittedName>
        <fullName evidence="2">Uncharacterized protein</fullName>
    </submittedName>
</protein>
<feature type="compositionally biased region" description="Basic and acidic residues" evidence="1">
    <location>
        <begin position="8"/>
        <end position="17"/>
    </location>
</feature>
<reference evidence="3" key="1">
    <citation type="submission" date="2017-09" db="EMBL/GenBank/DDBJ databases">
        <title>Depth-based differentiation of microbial function through sediment-hosted aquifers and enrichment of novel symbionts in the deep terrestrial subsurface.</title>
        <authorList>
            <person name="Probst A.J."/>
            <person name="Ladd B."/>
            <person name="Jarett J.K."/>
            <person name="Geller-Mcgrath D.E."/>
            <person name="Sieber C.M.K."/>
            <person name="Emerson J.B."/>
            <person name="Anantharaman K."/>
            <person name="Thomas B.C."/>
            <person name="Malmstrom R."/>
            <person name="Stieglmeier M."/>
            <person name="Klingl A."/>
            <person name="Woyke T."/>
            <person name="Ryan C.M."/>
            <person name="Banfield J.F."/>
        </authorList>
    </citation>
    <scope>NUCLEOTIDE SEQUENCE [LARGE SCALE GENOMIC DNA]</scope>
</reference>
<gene>
    <name evidence="2" type="ORF">COX81_03795</name>
</gene>
<accession>A0A2M7V6M8</accession>
<dbReference type="Proteomes" id="UP000228568">
    <property type="component" value="Unassembled WGS sequence"/>
</dbReference>
<organism evidence="2 3">
    <name type="scientific">Candidatus Magasanikbacteria bacterium CG_4_10_14_0_2_um_filter_37_12</name>
    <dbReference type="NCBI Taxonomy" id="1974637"/>
    <lineage>
        <taxon>Bacteria</taxon>
        <taxon>Candidatus Magasanikiibacteriota</taxon>
    </lineage>
</organism>
<name>A0A2M7V6M8_9BACT</name>
<evidence type="ECO:0000313" key="2">
    <source>
        <dbReference type="EMBL" id="PIZ94329.1"/>
    </source>
</evidence>
<sequence>MLNKVLKKLKEAEKKSGDASTKTYQNLQVSSQKGFHAKNSSPTGAKRQRSVGNRGDKGAR</sequence>
<feature type="region of interest" description="Disordered" evidence="1">
    <location>
        <begin position="1"/>
        <end position="60"/>
    </location>
</feature>
<comment type="caution">
    <text evidence="2">The sequence shown here is derived from an EMBL/GenBank/DDBJ whole genome shotgun (WGS) entry which is preliminary data.</text>
</comment>
<evidence type="ECO:0000256" key="1">
    <source>
        <dbReference type="SAM" id="MobiDB-lite"/>
    </source>
</evidence>
<proteinExistence type="predicted"/>
<dbReference type="EMBL" id="PFPK01000046">
    <property type="protein sequence ID" value="PIZ94329.1"/>
    <property type="molecule type" value="Genomic_DNA"/>
</dbReference>
<feature type="compositionally biased region" description="Polar residues" evidence="1">
    <location>
        <begin position="18"/>
        <end position="43"/>
    </location>
</feature>
<evidence type="ECO:0000313" key="3">
    <source>
        <dbReference type="Proteomes" id="UP000228568"/>
    </source>
</evidence>